<dbReference type="InterPro" id="IPR009081">
    <property type="entry name" value="PP-bd_ACP"/>
</dbReference>
<comment type="caution">
    <text evidence="4">The sequence shown here is derived from an EMBL/GenBank/DDBJ whole genome shotgun (WGS) entry which is preliminary data.</text>
</comment>
<organism evidence="4 5">
    <name type="scientific">Streptomyces echinoruber</name>
    <dbReference type="NCBI Taxonomy" id="68898"/>
    <lineage>
        <taxon>Bacteria</taxon>
        <taxon>Bacillati</taxon>
        <taxon>Actinomycetota</taxon>
        <taxon>Actinomycetes</taxon>
        <taxon>Kitasatosporales</taxon>
        <taxon>Streptomycetaceae</taxon>
        <taxon>Streptomyces</taxon>
    </lineage>
</organism>
<evidence type="ECO:0000259" key="3">
    <source>
        <dbReference type="PROSITE" id="PS50075"/>
    </source>
</evidence>
<evidence type="ECO:0000313" key="5">
    <source>
        <dbReference type="Proteomes" id="UP000623010"/>
    </source>
</evidence>
<reference evidence="4" key="2">
    <citation type="submission" date="2020-09" db="EMBL/GenBank/DDBJ databases">
        <authorList>
            <person name="Sun Q."/>
            <person name="Ohkuma M."/>
        </authorList>
    </citation>
    <scope>NUCLEOTIDE SEQUENCE</scope>
    <source>
        <strain evidence="4">JCM 5016</strain>
    </source>
</reference>
<sequence length="92" mass="9977">MTDQVSDVTNEVTLEELAALMKRVAGVNVDPARLREQADAGFDTFGLESLGLLGIVAELEQRYGRALPEQTERCKTPAEFLSQVNGALRKGA</sequence>
<dbReference type="RefSeq" id="WP_190056995.1">
    <property type="nucleotide sequence ID" value="NZ_BMWH01000005.1"/>
</dbReference>
<evidence type="ECO:0000313" key="4">
    <source>
        <dbReference type="EMBL" id="GGZ82118.1"/>
    </source>
</evidence>
<dbReference type="Proteomes" id="UP000623010">
    <property type="component" value="Unassembled WGS sequence"/>
</dbReference>
<dbReference type="SUPFAM" id="SSF47336">
    <property type="entry name" value="ACP-like"/>
    <property type="match status" value="1"/>
</dbReference>
<evidence type="ECO:0000256" key="2">
    <source>
        <dbReference type="ARBA" id="ARBA00022553"/>
    </source>
</evidence>
<proteinExistence type="predicted"/>
<dbReference type="AlphaFoldDB" id="A0A918R4W8"/>
<gene>
    <name evidence="4" type="ORF">GCM10010389_20050</name>
</gene>
<name>A0A918R4W8_9ACTN</name>
<dbReference type="PROSITE" id="PS00012">
    <property type="entry name" value="PHOSPHOPANTETHEINE"/>
    <property type="match status" value="1"/>
</dbReference>
<feature type="domain" description="Carrier" evidence="3">
    <location>
        <begin position="11"/>
        <end position="92"/>
    </location>
</feature>
<dbReference type="Pfam" id="PF00550">
    <property type="entry name" value="PP-binding"/>
    <property type="match status" value="1"/>
</dbReference>
<reference evidence="4" key="1">
    <citation type="journal article" date="2014" name="Int. J. Syst. Evol. Microbiol.">
        <title>Complete genome sequence of Corynebacterium casei LMG S-19264T (=DSM 44701T), isolated from a smear-ripened cheese.</title>
        <authorList>
            <consortium name="US DOE Joint Genome Institute (JGI-PGF)"/>
            <person name="Walter F."/>
            <person name="Albersmeier A."/>
            <person name="Kalinowski J."/>
            <person name="Ruckert C."/>
        </authorList>
    </citation>
    <scope>NUCLEOTIDE SEQUENCE</scope>
    <source>
        <strain evidence="4">JCM 5016</strain>
    </source>
</reference>
<dbReference type="Gene3D" id="1.10.1200.10">
    <property type="entry name" value="ACP-like"/>
    <property type="match status" value="1"/>
</dbReference>
<keyword evidence="1" id="KW-0596">Phosphopantetheine</keyword>
<accession>A0A918R4W8</accession>
<evidence type="ECO:0000256" key="1">
    <source>
        <dbReference type="ARBA" id="ARBA00022450"/>
    </source>
</evidence>
<dbReference type="PROSITE" id="PS50075">
    <property type="entry name" value="CARRIER"/>
    <property type="match status" value="1"/>
</dbReference>
<keyword evidence="2" id="KW-0597">Phosphoprotein</keyword>
<dbReference type="InterPro" id="IPR006162">
    <property type="entry name" value="Ppantetheine_attach_site"/>
</dbReference>
<protein>
    <submittedName>
        <fullName evidence="4">Acyl carrier protein</fullName>
    </submittedName>
</protein>
<dbReference type="InterPro" id="IPR036736">
    <property type="entry name" value="ACP-like_sf"/>
</dbReference>
<dbReference type="EMBL" id="BMWH01000005">
    <property type="protein sequence ID" value="GGZ82118.1"/>
    <property type="molecule type" value="Genomic_DNA"/>
</dbReference>
<keyword evidence="5" id="KW-1185">Reference proteome</keyword>